<dbReference type="EMBL" id="CAJNJA010036340">
    <property type="protein sequence ID" value="CAE7719337.1"/>
    <property type="molecule type" value="Genomic_DNA"/>
</dbReference>
<evidence type="ECO:0000313" key="2">
    <source>
        <dbReference type="EMBL" id="CAE7719337.1"/>
    </source>
</evidence>
<dbReference type="InterPro" id="IPR001478">
    <property type="entry name" value="PDZ"/>
</dbReference>
<proteinExistence type="predicted"/>
<keyword evidence="3" id="KW-1185">Reference proteome</keyword>
<dbReference type="SMART" id="SM00228">
    <property type="entry name" value="PDZ"/>
    <property type="match status" value="1"/>
</dbReference>
<dbReference type="InterPro" id="IPR036034">
    <property type="entry name" value="PDZ_sf"/>
</dbReference>
<organism evidence="2 3">
    <name type="scientific">Symbiodinium necroappetens</name>
    <dbReference type="NCBI Taxonomy" id="1628268"/>
    <lineage>
        <taxon>Eukaryota</taxon>
        <taxon>Sar</taxon>
        <taxon>Alveolata</taxon>
        <taxon>Dinophyceae</taxon>
        <taxon>Suessiales</taxon>
        <taxon>Symbiodiniaceae</taxon>
        <taxon>Symbiodinium</taxon>
    </lineage>
</organism>
<name>A0A812X594_9DINO</name>
<feature type="domain" description="PDZ" evidence="1">
    <location>
        <begin position="75"/>
        <end position="133"/>
    </location>
</feature>
<accession>A0A812X594</accession>
<gene>
    <name evidence="2" type="ORF">SNEC2469_LOCUS20737</name>
</gene>
<dbReference type="SUPFAM" id="SSF50156">
    <property type="entry name" value="PDZ domain-like"/>
    <property type="match status" value="1"/>
</dbReference>
<dbReference type="Gene3D" id="2.30.42.10">
    <property type="match status" value="1"/>
</dbReference>
<reference evidence="2" key="1">
    <citation type="submission" date="2021-02" db="EMBL/GenBank/DDBJ databases">
        <authorList>
            <person name="Dougan E. K."/>
            <person name="Rhodes N."/>
            <person name="Thang M."/>
            <person name="Chan C."/>
        </authorList>
    </citation>
    <scope>NUCLEOTIDE SEQUENCE</scope>
</reference>
<comment type="caution">
    <text evidence="2">The sequence shown here is derived from an EMBL/GenBank/DDBJ whole genome shotgun (WGS) entry which is preliminary data.</text>
</comment>
<dbReference type="CDD" id="cd00136">
    <property type="entry name" value="PDZ_canonical"/>
    <property type="match status" value="1"/>
</dbReference>
<dbReference type="PROSITE" id="PS50106">
    <property type="entry name" value="PDZ"/>
    <property type="match status" value="1"/>
</dbReference>
<evidence type="ECO:0000259" key="1">
    <source>
        <dbReference type="PROSITE" id="PS50106"/>
    </source>
</evidence>
<protein>
    <recommendedName>
        <fullName evidence="1">PDZ domain-containing protein</fullName>
    </recommendedName>
</protein>
<dbReference type="OrthoDB" id="414172at2759"/>
<sequence>MWCKCCETEPQENLVEVLPREILQTPTPQKQDEQDALAAVIQQQSAVPTVEVKEEVAASTAAPVSTPKEDSPSNLFTVTLDSQGDLGIMLDDLHSRGLVIAAMNAGSARDDGRLQQYDCIVSVNGVNGDVSRMWDILESPGKCTLTVLRPTEMAFKLKKSDD</sequence>
<dbReference type="AlphaFoldDB" id="A0A812X594"/>
<feature type="non-terminal residue" evidence="2">
    <location>
        <position position="162"/>
    </location>
</feature>
<evidence type="ECO:0000313" key="3">
    <source>
        <dbReference type="Proteomes" id="UP000601435"/>
    </source>
</evidence>
<dbReference type="Proteomes" id="UP000601435">
    <property type="component" value="Unassembled WGS sequence"/>
</dbReference>